<dbReference type="EMBL" id="OC888474">
    <property type="protein sequence ID" value="CAD7645365.1"/>
    <property type="molecule type" value="Genomic_DNA"/>
</dbReference>
<feature type="non-terminal residue" evidence="1">
    <location>
        <position position="1"/>
    </location>
</feature>
<proteinExistence type="predicted"/>
<protein>
    <submittedName>
        <fullName evidence="1">Uncharacterized protein</fullName>
    </submittedName>
</protein>
<keyword evidence="2" id="KW-1185">Reference proteome</keyword>
<sequence length="121" mass="13381">MAPFRWGRSLLESYPSVFSFGRFTKTGPTREQIMAATFRLLIVGKGWSEKLSEPTDKPTETPNKTVMVEVTGFDPGYRATSTCLVQSGITGGVFTPGLLFEGTGIFDRLKAHNLYINLVDK</sequence>
<dbReference type="AlphaFoldDB" id="A0A7R9LRZ1"/>
<dbReference type="GO" id="GO:0005886">
    <property type="term" value="C:plasma membrane"/>
    <property type="evidence" value="ECO:0007669"/>
    <property type="project" value="TreeGrafter"/>
</dbReference>
<accession>A0A7R9LRZ1</accession>
<evidence type="ECO:0000313" key="1">
    <source>
        <dbReference type="EMBL" id="CAD7645365.1"/>
    </source>
</evidence>
<dbReference type="EMBL" id="CAJPIZ010033899">
    <property type="protein sequence ID" value="CAG2120525.1"/>
    <property type="molecule type" value="Genomic_DNA"/>
</dbReference>
<organism evidence="1">
    <name type="scientific">Medioppia subpectinata</name>
    <dbReference type="NCBI Taxonomy" id="1979941"/>
    <lineage>
        <taxon>Eukaryota</taxon>
        <taxon>Metazoa</taxon>
        <taxon>Ecdysozoa</taxon>
        <taxon>Arthropoda</taxon>
        <taxon>Chelicerata</taxon>
        <taxon>Arachnida</taxon>
        <taxon>Acari</taxon>
        <taxon>Acariformes</taxon>
        <taxon>Sarcoptiformes</taxon>
        <taxon>Oribatida</taxon>
        <taxon>Brachypylina</taxon>
        <taxon>Oppioidea</taxon>
        <taxon>Oppiidae</taxon>
        <taxon>Medioppia</taxon>
    </lineage>
</organism>
<gene>
    <name evidence="1" type="ORF">OSB1V03_LOCUS20472</name>
</gene>
<dbReference type="OrthoDB" id="10268090at2759"/>
<evidence type="ECO:0000313" key="2">
    <source>
        <dbReference type="Proteomes" id="UP000759131"/>
    </source>
</evidence>
<dbReference type="InterPro" id="IPR051276">
    <property type="entry name" value="Saccharopine_DH-like_oxidrdct"/>
</dbReference>
<dbReference type="Proteomes" id="UP000759131">
    <property type="component" value="Unassembled WGS sequence"/>
</dbReference>
<reference evidence="1" key="1">
    <citation type="submission" date="2020-11" db="EMBL/GenBank/DDBJ databases">
        <authorList>
            <person name="Tran Van P."/>
        </authorList>
    </citation>
    <scope>NUCLEOTIDE SEQUENCE</scope>
</reference>
<dbReference type="PANTHER" id="PTHR12286">
    <property type="entry name" value="SACCHAROPINE DEHYDROGENASE-LIKE OXIDOREDUCTASE"/>
    <property type="match status" value="1"/>
</dbReference>
<dbReference type="GO" id="GO:0009247">
    <property type="term" value="P:glycolipid biosynthetic process"/>
    <property type="evidence" value="ECO:0007669"/>
    <property type="project" value="TreeGrafter"/>
</dbReference>
<dbReference type="GO" id="GO:0005811">
    <property type="term" value="C:lipid droplet"/>
    <property type="evidence" value="ECO:0007669"/>
    <property type="project" value="TreeGrafter"/>
</dbReference>
<dbReference type="GO" id="GO:0005739">
    <property type="term" value="C:mitochondrion"/>
    <property type="evidence" value="ECO:0007669"/>
    <property type="project" value="TreeGrafter"/>
</dbReference>
<dbReference type="PANTHER" id="PTHR12286:SF5">
    <property type="entry name" value="SACCHAROPINE DEHYDROGENASE-LIKE OXIDOREDUCTASE"/>
    <property type="match status" value="1"/>
</dbReference>
<name>A0A7R9LRZ1_9ACAR</name>